<dbReference type="OrthoDB" id="610608at2759"/>
<dbReference type="Proteomes" id="UP000799424">
    <property type="component" value="Unassembled WGS sequence"/>
</dbReference>
<evidence type="ECO:0000313" key="3">
    <source>
        <dbReference type="Proteomes" id="UP000799424"/>
    </source>
</evidence>
<dbReference type="InterPro" id="IPR010031">
    <property type="entry name" value="FAD_lactone_oxidase-like"/>
</dbReference>
<dbReference type="SUPFAM" id="SSF56176">
    <property type="entry name" value="FAD-binding/transporter-associated domain-like"/>
    <property type="match status" value="1"/>
</dbReference>
<dbReference type="EMBL" id="MU006222">
    <property type="protein sequence ID" value="KAF2828838.1"/>
    <property type="molecule type" value="Genomic_DNA"/>
</dbReference>
<evidence type="ECO:0000259" key="1">
    <source>
        <dbReference type="PROSITE" id="PS51387"/>
    </source>
</evidence>
<reference evidence="2" key="1">
    <citation type="journal article" date="2020" name="Stud. Mycol.">
        <title>101 Dothideomycetes genomes: a test case for predicting lifestyles and emergence of pathogens.</title>
        <authorList>
            <person name="Haridas S."/>
            <person name="Albert R."/>
            <person name="Binder M."/>
            <person name="Bloem J."/>
            <person name="Labutti K."/>
            <person name="Salamov A."/>
            <person name="Andreopoulos B."/>
            <person name="Baker S."/>
            <person name="Barry K."/>
            <person name="Bills G."/>
            <person name="Bluhm B."/>
            <person name="Cannon C."/>
            <person name="Castanera R."/>
            <person name="Culley D."/>
            <person name="Daum C."/>
            <person name="Ezra D."/>
            <person name="Gonzalez J."/>
            <person name="Henrissat B."/>
            <person name="Kuo A."/>
            <person name="Liang C."/>
            <person name="Lipzen A."/>
            <person name="Lutzoni F."/>
            <person name="Magnuson J."/>
            <person name="Mondo S."/>
            <person name="Nolan M."/>
            <person name="Ohm R."/>
            <person name="Pangilinan J."/>
            <person name="Park H.-J."/>
            <person name="Ramirez L."/>
            <person name="Alfaro M."/>
            <person name="Sun H."/>
            <person name="Tritt A."/>
            <person name="Yoshinaga Y."/>
            <person name="Zwiers L.-H."/>
            <person name="Turgeon B."/>
            <person name="Goodwin S."/>
            <person name="Spatafora J."/>
            <person name="Crous P."/>
            <person name="Grigoriev I."/>
        </authorList>
    </citation>
    <scope>NUCLEOTIDE SEQUENCE</scope>
    <source>
        <strain evidence="2">CBS 113818</strain>
    </source>
</reference>
<name>A0A6A7A7V8_9PLEO</name>
<gene>
    <name evidence="2" type="ORF">CC86DRAFT_319938</name>
</gene>
<dbReference type="GO" id="GO:0003885">
    <property type="term" value="F:D-arabinono-1,4-lactone oxidase activity"/>
    <property type="evidence" value="ECO:0007669"/>
    <property type="project" value="TreeGrafter"/>
</dbReference>
<dbReference type="GO" id="GO:0005739">
    <property type="term" value="C:mitochondrion"/>
    <property type="evidence" value="ECO:0007669"/>
    <property type="project" value="TreeGrafter"/>
</dbReference>
<sequence>MGSVSQTSLPSALLERNHILKEILDRVDDYADTYNLVDYSSLKQEVLKPVLAETFNPETQIRGFLKTFRHTLAYKAALANIDSQQLKDQIDAFAAGKSAKEVVGTKGFDVSSHRSPPVHHHFSLLAELRKLLLGVLELKEAVEDVLHPQHKHVKDLPVVFEGTSDDHVVECYSEVPFANWGMTVQNEPRFTFLPTTVRGVQNIVHFAIKHNYRVRCAGYRHSWSSIFSQDNEIFISFVNLHTVTTLPDPMSIVPGEYDPAKAPELKTIELKEETVPGKKRLCRLGAAVTNEDFRRWSVAGKAWTFPADVILVEVTIGGVNGPICHGAGISHKTLSDYVRRIEYVDCNGKLQIVDDAKQIKAAAGAFGLLGIVTHITFELDAMTYAVMKPLKEDVGLGVPPLKKSDIPVALRSDWYDAPDAAQRIATATAEFEKRAANDYYSEWFWFTYQLRIWTNTFNCTNDATGAVNYPDDANVLLQWVQGWIGGVITAVPLFNAIPGYWQAQLIASLGMAALPPTFGENKNPTMKTLLPDALHFRRGVQNMRVRDLELQIPLPPRKDDPSKPDFSIVQRAWWDVINLVYQDADTGSDPSSAMRIALEMRIMGGSDMLMAPQKGNDLGTVSIEVLTLPDAVSDDEWQGFAQKVVDLWMSYGGNVRPHWAKEWEQFTFKGVEARKYMKTIAYKDQIPEFRDTLGEIGRQHGWTLDQLKSRYSNELWDKIVFE</sequence>
<organism evidence="2 3">
    <name type="scientific">Ophiobolus disseminans</name>
    <dbReference type="NCBI Taxonomy" id="1469910"/>
    <lineage>
        <taxon>Eukaryota</taxon>
        <taxon>Fungi</taxon>
        <taxon>Dikarya</taxon>
        <taxon>Ascomycota</taxon>
        <taxon>Pezizomycotina</taxon>
        <taxon>Dothideomycetes</taxon>
        <taxon>Pleosporomycetidae</taxon>
        <taxon>Pleosporales</taxon>
        <taxon>Pleosporineae</taxon>
        <taxon>Phaeosphaeriaceae</taxon>
        <taxon>Ophiobolus</taxon>
    </lineage>
</organism>
<accession>A0A6A7A7V8</accession>
<dbReference type="Gene3D" id="3.30.70.2520">
    <property type="match status" value="1"/>
</dbReference>
<dbReference type="PANTHER" id="PTHR43762:SF1">
    <property type="entry name" value="D-ARABINONO-1,4-LACTONE OXIDASE"/>
    <property type="match status" value="1"/>
</dbReference>
<dbReference type="InterPro" id="IPR036318">
    <property type="entry name" value="FAD-bd_PCMH-like_sf"/>
</dbReference>
<dbReference type="InterPro" id="IPR016169">
    <property type="entry name" value="FAD-bd_PCMH_sub2"/>
</dbReference>
<dbReference type="GO" id="GO:0071949">
    <property type="term" value="F:FAD binding"/>
    <property type="evidence" value="ECO:0007669"/>
    <property type="project" value="InterPro"/>
</dbReference>
<dbReference type="Gene3D" id="3.30.465.10">
    <property type="match status" value="1"/>
</dbReference>
<dbReference type="InterPro" id="IPR016166">
    <property type="entry name" value="FAD-bd_PCMH"/>
</dbReference>
<feature type="domain" description="FAD-binding PCMH-type" evidence="1">
    <location>
        <begin position="184"/>
        <end position="382"/>
    </location>
</feature>
<proteinExistence type="predicted"/>
<dbReference type="PANTHER" id="PTHR43762">
    <property type="entry name" value="L-GULONOLACTONE OXIDASE"/>
    <property type="match status" value="1"/>
</dbReference>
<protein>
    <recommendedName>
        <fullName evidence="1">FAD-binding PCMH-type domain-containing protein</fullName>
    </recommendedName>
</protein>
<dbReference type="PROSITE" id="PS51387">
    <property type="entry name" value="FAD_PCMH"/>
    <property type="match status" value="1"/>
</dbReference>
<dbReference type="AlphaFoldDB" id="A0A6A7A7V8"/>
<dbReference type="Gene3D" id="3.30.43.10">
    <property type="entry name" value="Uridine Diphospho-n-acetylenolpyruvylglucosamine Reductase, domain 2"/>
    <property type="match status" value="1"/>
</dbReference>
<dbReference type="InterPro" id="IPR016167">
    <property type="entry name" value="FAD-bd_PCMH_sub1"/>
</dbReference>
<evidence type="ECO:0000313" key="2">
    <source>
        <dbReference type="EMBL" id="KAF2828838.1"/>
    </source>
</evidence>
<keyword evidence="3" id="KW-1185">Reference proteome</keyword>